<keyword evidence="2" id="KW-1185">Reference proteome</keyword>
<proteinExistence type="predicted"/>
<organism evidence="1 2">
    <name type="scientific">Naganishia adeliensis</name>
    <dbReference type="NCBI Taxonomy" id="92952"/>
    <lineage>
        <taxon>Eukaryota</taxon>
        <taxon>Fungi</taxon>
        <taxon>Dikarya</taxon>
        <taxon>Basidiomycota</taxon>
        <taxon>Agaricomycotina</taxon>
        <taxon>Tremellomycetes</taxon>
        <taxon>Filobasidiales</taxon>
        <taxon>Filobasidiaceae</taxon>
        <taxon>Naganishia</taxon>
    </lineage>
</organism>
<gene>
    <name evidence="1" type="ORF">QFC20_004923</name>
</gene>
<name>A0ACC2VUL5_9TREE</name>
<reference evidence="1" key="1">
    <citation type="submission" date="2023-04" db="EMBL/GenBank/DDBJ databases">
        <title>Draft Genome sequencing of Naganishia species isolated from polar environments using Oxford Nanopore Technology.</title>
        <authorList>
            <person name="Leo P."/>
            <person name="Venkateswaran K."/>
        </authorList>
    </citation>
    <scope>NUCLEOTIDE SEQUENCE</scope>
    <source>
        <strain evidence="1">MNA-CCFEE 5262</strain>
    </source>
</reference>
<comment type="caution">
    <text evidence="1">The sequence shown here is derived from an EMBL/GenBank/DDBJ whole genome shotgun (WGS) entry which is preliminary data.</text>
</comment>
<evidence type="ECO:0000313" key="2">
    <source>
        <dbReference type="Proteomes" id="UP001230649"/>
    </source>
</evidence>
<accession>A0ACC2VUL5</accession>
<evidence type="ECO:0000313" key="1">
    <source>
        <dbReference type="EMBL" id="KAJ9102816.1"/>
    </source>
</evidence>
<dbReference type="EMBL" id="JASBWS010000062">
    <property type="protein sequence ID" value="KAJ9102816.1"/>
    <property type="molecule type" value="Genomic_DNA"/>
</dbReference>
<protein>
    <submittedName>
        <fullName evidence="1">Uncharacterized protein</fullName>
    </submittedName>
</protein>
<dbReference type="Proteomes" id="UP001230649">
    <property type="component" value="Unassembled WGS sequence"/>
</dbReference>
<sequence>MTVPQHTTLHKIEINVDCGEGFGNWEGGPDEELMPMIDVANVACGGHAGSPTIIGRTVEMARKYGVKVGAHPGFPDKAGFGRRFIQMSSEEAYAEVLYQVGALKAFLDAAGMPLNHVKPHGMLYILMQREETLCDAAMRAIQHFKVPVYGLPGTLHETMAAKYNIPFVKEAFVDVNYDEEGSLLGVPGSRKMLPEEIYDVTKGLGETGMLPSVKRKMIDVGVKGQPFTMCLHSDFKACRENVAAARRAVDEVNAALYQGKA</sequence>